<gene>
    <name evidence="2" type="ORF">OTERR_13660</name>
</gene>
<dbReference type="SMART" id="SM01040">
    <property type="entry name" value="Bro-N"/>
    <property type="match status" value="1"/>
</dbReference>
<sequence length="208" mass="23209">MEGLHAGFTDRKTTRMNVITFAFPSADHSAESQSPVRAFSRDGEPWLIAKDVAQILGYRDAEKMVRNLDDDEKDTQIVGTLGGDQVVLIINESGLYSAILRSRRKEAKRFKKWVTSTVLPSIRQHGGYLAGQESLSPTLVAALHKTIRENALPALRYYDRQTEHDHWKSPARSQASSEWAIQEAALKFDLPVSLMEKLVDQGVSALCA</sequence>
<dbReference type="PANTHER" id="PTHR36180">
    <property type="entry name" value="DNA-BINDING PROTEIN-RELATED-RELATED"/>
    <property type="match status" value="1"/>
</dbReference>
<organism evidence="2 3">
    <name type="scientific">Oryzomicrobium terrae</name>
    <dbReference type="NCBI Taxonomy" id="1735038"/>
    <lineage>
        <taxon>Bacteria</taxon>
        <taxon>Pseudomonadati</taxon>
        <taxon>Pseudomonadota</taxon>
        <taxon>Betaproteobacteria</taxon>
        <taxon>Rhodocyclales</taxon>
        <taxon>Rhodocyclaceae</taxon>
        <taxon>Oryzomicrobium</taxon>
    </lineage>
</organism>
<reference evidence="2 3" key="1">
    <citation type="submission" date="2017-07" db="EMBL/GenBank/DDBJ databases">
        <title>Complete genome sequence of Oryzomicrobium terrae TPP412.</title>
        <authorList>
            <person name="Chiu L.-W."/>
            <person name="Lo K.-J."/>
            <person name="Tsai Y.-M."/>
            <person name="Lin S.-S."/>
            <person name="Kuo C.-H."/>
            <person name="Liu C.-T."/>
        </authorList>
    </citation>
    <scope>NUCLEOTIDE SEQUENCE [LARGE SCALE GENOMIC DNA]</scope>
    <source>
        <strain evidence="2 3">TPP412</strain>
    </source>
</reference>
<dbReference type="PROSITE" id="PS51750">
    <property type="entry name" value="BRO_N"/>
    <property type="match status" value="1"/>
</dbReference>
<accession>A0A5C1E7B8</accession>
<dbReference type="PANTHER" id="PTHR36180:SF2">
    <property type="entry name" value="BRO FAMILY PROTEIN"/>
    <property type="match status" value="1"/>
</dbReference>
<dbReference type="AlphaFoldDB" id="A0A5C1E7B8"/>
<feature type="domain" description="Bro-N" evidence="1">
    <location>
        <begin position="29"/>
        <end position="126"/>
    </location>
</feature>
<evidence type="ECO:0000259" key="1">
    <source>
        <dbReference type="PROSITE" id="PS51750"/>
    </source>
</evidence>
<protein>
    <recommendedName>
        <fullName evidence="1">Bro-N domain-containing protein</fullName>
    </recommendedName>
</protein>
<evidence type="ECO:0000313" key="2">
    <source>
        <dbReference type="EMBL" id="QEL64842.1"/>
    </source>
</evidence>
<dbReference type="Pfam" id="PF02498">
    <property type="entry name" value="Bro-N"/>
    <property type="match status" value="1"/>
</dbReference>
<keyword evidence="3" id="KW-1185">Reference proteome</keyword>
<dbReference type="InterPro" id="IPR003497">
    <property type="entry name" value="BRO_N_domain"/>
</dbReference>
<proteinExistence type="predicted"/>
<dbReference type="KEGG" id="otr:OTERR_13660"/>
<dbReference type="EMBL" id="CP022579">
    <property type="protein sequence ID" value="QEL64842.1"/>
    <property type="molecule type" value="Genomic_DNA"/>
</dbReference>
<name>A0A5C1E7B8_9RHOO</name>
<evidence type="ECO:0000313" key="3">
    <source>
        <dbReference type="Proteomes" id="UP000323671"/>
    </source>
</evidence>
<dbReference type="Proteomes" id="UP000323671">
    <property type="component" value="Chromosome"/>
</dbReference>